<evidence type="ECO:0000256" key="5">
    <source>
        <dbReference type="ARBA" id="ARBA00022527"/>
    </source>
</evidence>
<sequence length="1132" mass="123257">MMSISHAPSLNSFWQFGLIVLSFSSISFSFPPASASTTTLQNHTDRQTLLSFKSLLSDPLGSLASWNNKSLHFCNWWGITCGSRRHPLRVTALNLDSLGLVGPISPSITNLTFLRRIDLSNNQLHGRIPQVLSLLPRLQYLNLSINSLEGEIPSNLSHCPNLKSLSLRNNMLQGEIPSEFGSHRKLQILSASGNNLTGNIPPLLGSSPSLTIVNLQNNGITGGIPSFLANSSFLSVVNLSYNSLTGEIPHSLFNSSSLIAIDLFKNRLTGGIPSLPMIRPSPLLLLGLSMNSLSGSIPPSLGNLSSLLYLYLAENNLEGSIPESLGKIPGLEEIDLSINNLSGRMPPPLYNLSSLACLGVGENRLFGTLPPDLGVTLPNLQSLIMQSNLFHGPIPASLYNASNIQMLDLAMNSFKGSLSSSVGSLKNLVELNLWKNQLQGNVSSVLSSLTNCRLLARLNLQDNKLEGTLPASVGNLSTRLEKLVIGGNQISGTIPVEIGNLVNLTVLFTEKNLFTGSIPPTIGRLRNLNLLDMSGNKFSGPIPSSIGNLTQLSELYMEENELSSNIPASFRDCRNLNILNLSYNALAGSIPKEFVSLPSLTRALDLSHNNLTGSIPMEVGSLINLDCLNISNNRLSGAIPTALGACQHLEYLHLEGNFFQGNIPQSFISLRGLVELDLSRNNLSGGIPEFFGSFSSLQYLNLSVNDLEGEVPKDGVFGNSSETFVFGNKRLCGGDPTLQLPPCSVQASKRNPCKIIIIIIASVVAILFLCFLLISLQLRKRREKSPTVPPMQNRYITISYNDILIATDGFSSANLVGTGSAGSVYKGKLDCEEKFVAVKVFNIQQVGALKSFKTECEIIRNVRHNNLVKIITSCSSMDFAGNDFKALIFEYMPNGSLEEWLHPRAQERHQTRKLNLTQRLNIALDVASALCYLHHNIEVPAIHCDLKPSNVLLDHDMTAHVGDFGLASFLPTSGSTISKNSTGLMGIKGTIGYVAPEYAMGSQISTQGDVYGYGILLLEMLTGRKPTNNMFKDGLNLHKFVDMAFPERVMEILDPQILPDESEEADGNIRNDDFSRMQLRRCIISLIRIGLLCSKESPNERPRMQDVTTKVHAIKEMLSVVEVNEEGANSPE</sequence>
<keyword evidence="5" id="KW-0723">Serine/threonine-protein kinase</keyword>
<keyword evidence="16 24" id="KW-0472">Membrane</keyword>
<dbReference type="RefSeq" id="XP_010930447.2">
    <property type="nucleotide sequence ID" value="XM_010932145.3"/>
</dbReference>
<dbReference type="Pfam" id="PF08263">
    <property type="entry name" value="LRRNT_2"/>
    <property type="match status" value="1"/>
</dbReference>
<dbReference type="GO" id="GO:0004674">
    <property type="term" value="F:protein serine/threonine kinase activity"/>
    <property type="evidence" value="ECO:0007669"/>
    <property type="project" value="UniProtKB-KW"/>
</dbReference>
<evidence type="ECO:0000256" key="20">
    <source>
        <dbReference type="ARBA" id="ARBA00048679"/>
    </source>
</evidence>
<dbReference type="SUPFAM" id="SSF52047">
    <property type="entry name" value="RNI-like"/>
    <property type="match status" value="2"/>
</dbReference>
<keyword evidence="4" id="KW-1003">Cell membrane</keyword>
<evidence type="ECO:0000313" key="27">
    <source>
        <dbReference type="Proteomes" id="UP000504607"/>
    </source>
</evidence>
<dbReference type="GO" id="GO:0033612">
    <property type="term" value="F:receptor serine/threonine kinase binding"/>
    <property type="evidence" value="ECO:0007669"/>
    <property type="project" value="TreeGrafter"/>
</dbReference>
<evidence type="ECO:0000256" key="18">
    <source>
        <dbReference type="ARBA" id="ARBA00023180"/>
    </source>
</evidence>
<dbReference type="Gene3D" id="1.10.510.10">
    <property type="entry name" value="Transferase(Phosphotransferase) domain 1"/>
    <property type="match status" value="1"/>
</dbReference>
<dbReference type="FunFam" id="3.30.200.20:FF:000432">
    <property type="entry name" value="LRR receptor-like serine/threonine-protein kinase EFR"/>
    <property type="match status" value="1"/>
</dbReference>
<dbReference type="Pfam" id="PF00069">
    <property type="entry name" value="Pkinase"/>
    <property type="match status" value="1"/>
</dbReference>
<keyword evidence="14" id="KW-0067">ATP-binding</keyword>
<dbReference type="KEGG" id="egu:105051618"/>
<evidence type="ECO:0000256" key="14">
    <source>
        <dbReference type="ARBA" id="ARBA00022840"/>
    </source>
</evidence>
<keyword evidence="12" id="KW-0547">Nucleotide-binding</keyword>
<dbReference type="InterPro" id="IPR050647">
    <property type="entry name" value="Plant_LRR-RLKs"/>
</dbReference>
<keyword evidence="8" id="KW-0808">Transferase</keyword>
<evidence type="ECO:0000256" key="21">
    <source>
        <dbReference type="ARBA" id="ARBA00054320"/>
    </source>
</evidence>
<dbReference type="SMART" id="SM00220">
    <property type="entry name" value="S_TKc"/>
    <property type="match status" value="1"/>
</dbReference>
<keyword evidence="17" id="KW-0675">Receptor</keyword>
<dbReference type="AlphaFoldDB" id="A0A6I9RYL1"/>
<evidence type="ECO:0000256" key="15">
    <source>
        <dbReference type="ARBA" id="ARBA00022989"/>
    </source>
</evidence>
<keyword evidence="10 25" id="KW-0732">Signal</keyword>
<evidence type="ECO:0000259" key="26">
    <source>
        <dbReference type="PROSITE" id="PS50011"/>
    </source>
</evidence>
<dbReference type="PROSITE" id="PS50011">
    <property type="entry name" value="PROTEIN_KINASE_DOM"/>
    <property type="match status" value="1"/>
</dbReference>
<evidence type="ECO:0000256" key="23">
    <source>
        <dbReference type="ARBA" id="ARBA00072040"/>
    </source>
</evidence>
<evidence type="ECO:0000256" key="3">
    <source>
        <dbReference type="ARBA" id="ARBA00012513"/>
    </source>
</evidence>
<evidence type="ECO:0000256" key="19">
    <source>
        <dbReference type="ARBA" id="ARBA00047899"/>
    </source>
</evidence>
<organism evidence="27 28">
    <name type="scientific">Elaeis guineensis var. tenera</name>
    <name type="common">Oil palm</name>
    <dbReference type="NCBI Taxonomy" id="51953"/>
    <lineage>
        <taxon>Eukaryota</taxon>
        <taxon>Viridiplantae</taxon>
        <taxon>Streptophyta</taxon>
        <taxon>Embryophyta</taxon>
        <taxon>Tracheophyta</taxon>
        <taxon>Spermatophyta</taxon>
        <taxon>Magnoliopsida</taxon>
        <taxon>Liliopsida</taxon>
        <taxon>Arecaceae</taxon>
        <taxon>Arecoideae</taxon>
        <taxon>Cocoseae</taxon>
        <taxon>Elaeidinae</taxon>
        <taxon>Elaeis</taxon>
    </lineage>
</organism>
<evidence type="ECO:0000256" key="25">
    <source>
        <dbReference type="SAM" id="SignalP"/>
    </source>
</evidence>
<keyword evidence="7" id="KW-0433">Leucine-rich repeat</keyword>
<keyword evidence="11" id="KW-0677">Repeat</keyword>
<evidence type="ECO:0000256" key="22">
    <source>
        <dbReference type="ARBA" id="ARBA00056628"/>
    </source>
</evidence>
<keyword evidence="15 24" id="KW-1133">Transmembrane helix</keyword>
<keyword evidence="9 24" id="KW-0812">Transmembrane</keyword>
<evidence type="ECO:0000256" key="11">
    <source>
        <dbReference type="ARBA" id="ARBA00022737"/>
    </source>
</evidence>
<dbReference type="Pfam" id="PF23598">
    <property type="entry name" value="LRR_14"/>
    <property type="match status" value="1"/>
</dbReference>
<dbReference type="EC" id="2.7.11.1" evidence="3"/>
<keyword evidence="18" id="KW-0325">Glycoprotein</keyword>
<accession>A0A6I9RYL1</accession>
<dbReference type="InterPro" id="IPR055414">
    <property type="entry name" value="LRR_R13L4/SHOC2-like"/>
</dbReference>
<protein>
    <recommendedName>
        <fullName evidence="23">Receptor kinase-like protein Xa21</fullName>
        <ecNumber evidence="3">2.7.11.1</ecNumber>
    </recommendedName>
</protein>
<dbReference type="FunFam" id="3.80.10.10:FF:000288">
    <property type="entry name" value="LRR receptor-like serine/threonine-protein kinase EFR"/>
    <property type="match status" value="1"/>
</dbReference>
<evidence type="ECO:0000256" key="4">
    <source>
        <dbReference type="ARBA" id="ARBA00022475"/>
    </source>
</evidence>
<dbReference type="OrthoDB" id="676979at2759"/>
<dbReference type="InParanoid" id="A0A6I9RYL1"/>
<dbReference type="GO" id="GO:0005524">
    <property type="term" value="F:ATP binding"/>
    <property type="evidence" value="ECO:0007669"/>
    <property type="project" value="UniProtKB-KW"/>
</dbReference>
<dbReference type="InterPro" id="IPR000719">
    <property type="entry name" value="Prot_kinase_dom"/>
</dbReference>
<evidence type="ECO:0000256" key="10">
    <source>
        <dbReference type="ARBA" id="ARBA00022729"/>
    </source>
</evidence>
<dbReference type="Pfam" id="PF00560">
    <property type="entry name" value="LRR_1"/>
    <property type="match status" value="9"/>
</dbReference>
<feature type="domain" description="Protein kinase" evidence="26">
    <location>
        <begin position="810"/>
        <end position="1115"/>
    </location>
</feature>
<comment type="function">
    <text evidence="22">The processed protein kinase Xa21 chain released by protein cleavage after X.oryzae pv. oryzae protein Ax21 detection translocates into the nucleus where it can bind and regulate WRKY62, a transcription factor. Confers resistance to the bacterial pathogen X.oryzae pv. oryzae (Xoo).</text>
</comment>
<evidence type="ECO:0000256" key="8">
    <source>
        <dbReference type="ARBA" id="ARBA00022679"/>
    </source>
</evidence>
<dbReference type="InterPro" id="IPR011009">
    <property type="entry name" value="Kinase-like_dom_sf"/>
</dbReference>
<evidence type="ECO:0000256" key="24">
    <source>
        <dbReference type="SAM" id="Phobius"/>
    </source>
</evidence>
<dbReference type="Pfam" id="PF13855">
    <property type="entry name" value="LRR_8"/>
    <property type="match status" value="1"/>
</dbReference>
<evidence type="ECO:0000256" key="9">
    <source>
        <dbReference type="ARBA" id="ARBA00022692"/>
    </source>
</evidence>
<evidence type="ECO:0000256" key="2">
    <source>
        <dbReference type="ARBA" id="ARBA00004389"/>
    </source>
</evidence>
<dbReference type="FunFam" id="3.80.10.10:FF:000275">
    <property type="entry name" value="Leucine-rich repeat receptor-like protein kinase"/>
    <property type="match status" value="1"/>
</dbReference>
<comment type="catalytic activity">
    <reaction evidence="20">
        <text>L-seryl-[protein] + ATP = O-phospho-L-seryl-[protein] + ADP + H(+)</text>
        <dbReference type="Rhea" id="RHEA:17989"/>
        <dbReference type="Rhea" id="RHEA-COMP:9863"/>
        <dbReference type="Rhea" id="RHEA-COMP:11604"/>
        <dbReference type="ChEBI" id="CHEBI:15378"/>
        <dbReference type="ChEBI" id="CHEBI:29999"/>
        <dbReference type="ChEBI" id="CHEBI:30616"/>
        <dbReference type="ChEBI" id="CHEBI:83421"/>
        <dbReference type="ChEBI" id="CHEBI:456216"/>
        <dbReference type="EC" id="2.7.11.1"/>
    </reaction>
</comment>
<dbReference type="Proteomes" id="UP000504607">
    <property type="component" value="Chromosome 9"/>
</dbReference>
<dbReference type="InterPro" id="IPR001611">
    <property type="entry name" value="Leu-rich_rpt"/>
</dbReference>
<feature type="transmembrane region" description="Helical" evidence="24">
    <location>
        <begin position="755"/>
        <end position="776"/>
    </location>
</feature>
<evidence type="ECO:0000256" key="13">
    <source>
        <dbReference type="ARBA" id="ARBA00022777"/>
    </source>
</evidence>
<evidence type="ECO:0000256" key="12">
    <source>
        <dbReference type="ARBA" id="ARBA00022741"/>
    </source>
</evidence>
<dbReference type="Gene3D" id="3.30.200.20">
    <property type="entry name" value="Phosphorylase Kinase, domain 1"/>
    <property type="match status" value="1"/>
</dbReference>
<evidence type="ECO:0000256" key="17">
    <source>
        <dbReference type="ARBA" id="ARBA00023170"/>
    </source>
</evidence>
<proteinExistence type="predicted"/>
<dbReference type="GO" id="GO:0005789">
    <property type="term" value="C:endoplasmic reticulum membrane"/>
    <property type="evidence" value="ECO:0007669"/>
    <property type="project" value="UniProtKB-SubCell"/>
</dbReference>
<dbReference type="GO" id="GO:0005886">
    <property type="term" value="C:plasma membrane"/>
    <property type="evidence" value="ECO:0007669"/>
    <property type="project" value="UniProtKB-SubCell"/>
</dbReference>
<dbReference type="PANTHER" id="PTHR48056">
    <property type="entry name" value="LRR RECEPTOR-LIKE SERINE/THREONINE-PROTEIN KINASE-RELATED"/>
    <property type="match status" value="1"/>
</dbReference>
<dbReference type="InterPro" id="IPR032675">
    <property type="entry name" value="LRR_dom_sf"/>
</dbReference>
<dbReference type="Gene3D" id="3.80.10.10">
    <property type="entry name" value="Ribonuclease Inhibitor"/>
    <property type="match status" value="4"/>
</dbReference>
<dbReference type="SMART" id="SM00369">
    <property type="entry name" value="LRR_TYP"/>
    <property type="match status" value="11"/>
</dbReference>
<dbReference type="SUPFAM" id="SSF56112">
    <property type="entry name" value="Protein kinase-like (PK-like)"/>
    <property type="match status" value="1"/>
</dbReference>
<dbReference type="FunFam" id="3.80.10.10:FF:001158">
    <property type="entry name" value="Leucine-rich repeat protein kinase family protein"/>
    <property type="match status" value="1"/>
</dbReference>
<keyword evidence="6" id="KW-0597">Phosphoprotein</keyword>
<comment type="catalytic activity">
    <reaction evidence="19">
        <text>L-threonyl-[protein] + ATP = O-phospho-L-threonyl-[protein] + ADP + H(+)</text>
        <dbReference type="Rhea" id="RHEA:46608"/>
        <dbReference type="Rhea" id="RHEA-COMP:11060"/>
        <dbReference type="Rhea" id="RHEA-COMP:11605"/>
        <dbReference type="ChEBI" id="CHEBI:15378"/>
        <dbReference type="ChEBI" id="CHEBI:30013"/>
        <dbReference type="ChEBI" id="CHEBI:30616"/>
        <dbReference type="ChEBI" id="CHEBI:61977"/>
        <dbReference type="ChEBI" id="CHEBI:456216"/>
        <dbReference type="EC" id="2.7.11.1"/>
    </reaction>
</comment>
<dbReference type="InterPro" id="IPR013210">
    <property type="entry name" value="LRR_N_plant-typ"/>
</dbReference>
<keyword evidence="27" id="KW-1185">Reference proteome</keyword>
<feature type="chain" id="PRO_5026699628" description="Receptor kinase-like protein Xa21" evidence="25">
    <location>
        <begin position="30"/>
        <end position="1132"/>
    </location>
</feature>
<dbReference type="PANTHER" id="PTHR48056:SF89">
    <property type="entry name" value="OS06G0585982 PROTEIN"/>
    <property type="match status" value="1"/>
</dbReference>
<comment type="subcellular location">
    <subcellularLocation>
        <location evidence="1">Cell membrane</location>
        <topology evidence="1">Single-pass type I membrane protein</topology>
    </subcellularLocation>
    <subcellularLocation>
        <location evidence="2">Endoplasmic reticulum membrane</location>
        <topology evidence="2">Single-pass membrane protein</topology>
    </subcellularLocation>
</comment>
<comment type="function">
    <text evidence="21">Receptor kinase that detects X.oryzae pv. oryzae protein Ax21 to promote innate immunity. Following X.oryzae pv. oryzae protein Ax21 detection, undergoes cleavage, releasing the processed protein kinase Xa21 chain.</text>
</comment>
<evidence type="ECO:0000256" key="7">
    <source>
        <dbReference type="ARBA" id="ARBA00022614"/>
    </source>
</evidence>
<gene>
    <name evidence="28" type="primary">LOC105051618</name>
</gene>
<evidence type="ECO:0000256" key="16">
    <source>
        <dbReference type="ARBA" id="ARBA00023136"/>
    </source>
</evidence>
<evidence type="ECO:0000256" key="6">
    <source>
        <dbReference type="ARBA" id="ARBA00022553"/>
    </source>
</evidence>
<evidence type="ECO:0000313" key="28">
    <source>
        <dbReference type="RefSeq" id="XP_010930447.2"/>
    </source>
</evidence>
<name>A0A6I9RYL1_ELAGV</name>
<keyword evidence="13" id="KW-0418">Kinase</keyword>
<reference evidence="28" key="1">
    <citation type="submission" date="2025-08" db="UniProtKB">
        <authorList>
            <consortium name="RefSeq"/>
        </authorList>
    </citation>
    <scope>IDENTIFICATION</scope>
</reference>
<dbReference type="InterPro" id="IPR003591">
    <property type="entry name" value="Leu-rich_rpt_typical-subtyp"/>
</dbReference>
<evidence type="ECO:0000256" key="1">
    <source>
        <dbReference type="ARBA" id="ARBA00004251"/>
    </source>
</evidence>
<dbReference type="GeneID" id="105051618"/>
<dbReference type="FunFam" id="1.10.510.10:FF:000358">
    <property type="entry name" value="Putative leucine-rich repeat receptor-like serine/threonine-protein kinase"/>
    <property type="match status" value="1"/>
</dbReference>
<feature type="signal peptide" evidence="25">
    <location>
        <begin position="1"/>
        <end position="29"/>
    </location>
</feature>